<gene>
    <name evidence="1" type="ORF">MANES_10G075466v8</name>
</gene>
<sequence>MQSMQKKAGQDTFGGRFGGRMSSPETKLKHLRRPNPPKQSRTCKTRGGKLWQPKPPCKRFGGRMNLRLSNLSSSRTQLQQQTISSFPSISPNMPTSSTQFTYTQVYVHRGPKLSNNPKQQNNHNTETFHWTTEIPVPESSRVLQLLNIVKGPKNFKEIRKINGVIYQMYQAICFAKVPMNHEHYFEVIDKIFRDILSDDLCLDNKPFGGKTLLLGGDFRQILPVVVSSRDGITKTFKLLDVDKENNWIEVPNELIVSNDVINFTNIICTVYKNFCKKYDDSLYLKERMIVNPTNEILDEINKKCCICFYFICKNSFNFDELEILYPFEFLNTLEFNCFPQYELNLKLYVALSRVTSKKGIKIALPSNLKIIKSKRIMCIKNVVYLEIFNEMFQCFHP</sequence>
<evidence type="ECO:0000313" key="2">
    <source>
        <dbReference type="Proteomes" id="UP000091857"/>
    </source>
</evidence>
<keyword evidence="2" id="KW-1185">Reference proteome</keyword>
<proteinExistence type="predicted"/>
<dbReference type="EMBL" id="CM004396">
    <property type="protein sequence ID" value="KAG8645577.1"/>
    <property type="molecule type" value="Genomic_DNA"/>
</dbReference>
<protein>
    <submittedName>
        <fullName evidence="1">Uncharacterized protein</fullName>
    </submittedName>
</protein>
<name>A0ACB7GZ52_MANES</name>
<reference evidence="2" key="1">
    <citation type="journal article" date="2016" name="Nat. Biotechnol.">
        <title>Sequencing wild and cultivated cassava and related species reveals extensive interspecific hybridization and genetic diversity.</title>
        <authorList>
            <person name="Bredeson J.V."/>
            <person name="Lyons J.B."/>
            <person name="Prochnik S.E."/>
            <person name="Wu G.A."/>
            <person name="Ha C.M."/>
            <person name="Edsinger-Gonzales E."/>
            <person name="Grimwood J."/>
            <person name="Schmutz J."/>
            <person name="Rabbi I.Y."/>
            <person name="Egesi C."/>
            <person name="Nauluvula P."/>
            <person name="Lebot V."/>
            <person name="Ndunguru J."/>
            <person name="Mkamilo G."/>
            <person name="Bart R.S."/>
            <person name="Setter T.L."/>
            <person name="Gleadow R.M."/>
            <person name="Kulakow P."/>
            <person name="Ferguson M.E."/>
            <person name="Rounsley S."/>
            <person name="Rokhsar D.S."/>
        </authorList>
    </citation>
    <scope>NUCLEOTIDE SEQUENCE [LARGE SCALE GENOMIC DNA]</scope>
    <source>
        <strain evidence="2">cv. AM560-2</strain>
    </source>
</reference>
<dbReference type="Proteomes" id="UP000091857">
    <property type="component" value="Chromosome 10"/>
</dbReference>
<organism evidence="1 2">
    <name type="scientific">Manihot esculenta</name>
    <name type="common">Cassava</name>
    <name type="synonym">Jatropha manihot</name>
    <dbReference type="NCBI Taxonomy" id="3983"/>
    <lineage>
        <taxon>Eukaryota</taxon>
        <taxon>Viridiplantae</taxon>
        <taxon>Streptophyta</taxon>
        <taxon>Embryophyta</taxon>
        <taxon>Tracheophyta</taxon>
        <taxon>Spermatophyta</taxon>
        <taxon>Magnoliopsida</taxon>
        <taxon>eudicotyledons</taxon>
        <taxon>Gunneridae</taxon>
        <taxon>Pentapetalae</taxon>
        <taxon>rosids</taxon>
        <taxon>fabids</taxon>
        <taxon>Malpighiales</taxon>
        <taxon>Euphorbiaceae</taxon>
        <taxon>Crotonoideae</taxon>
        <taxon>Manihoteae</taxon>
        <taxon>Manihot</taxon>
    </lineage>
</organism>
<accession>A0ACB7GZ52</accession>
<evidence type="ECO:0000313" key="1">
    <source>
        <dbReference type="EMBL" id="KAG8645577.1"/>
    </source>
</evidence>
<comment type="caution">
    <text evidence="1">The sequence shown here is derived from an EMBL/GenBank/DDBJ whole genome shotgun (WGS) entry which is preliminary data.</text>
</comment>